<evidence type="ECO:0000313" key="12">
    <source>
        <dbReference type="Proteomes" id="UP001557470"/>
    </source>
</evidence>
<dbReference type="PANTHER" id="PTHR25465">
    <property type="entry name" value="B-BOX DOMAIN CONTAINING"/>
    <property type="match status" value="1"/>
</dbReference>
<evidence type="ECO:0000256" key="7">
    <source>
        <dbReference type="SAM" id="Coils"/>
    </source>
</evidence>
<dbReference type="InterPro" id="IPR001841">
    <property type="entry name" value="Znf_RING"/>
</dbReference>
<dbReference type="PRINTS" id="PR01407">
    <property type="entry name" value="BUTYPHLNCDUF"/>
</dbReference>
<dbReference type="SUPFAM" id="SSF57845">
    <property type="entry name" value="B-box zinc-binding domain"/>
    <property type="match status" value="1"/>
</dbReference>
<reference evidence="11 12" key="1">
    <citation type="submission" date="2024-06" db="EMBL/GenBank/DDBJ databases">
        <authorList>
            <person name="Pan Q."/>
            <person name="Wen M."/>
            <person name="Jouanno E."/>
            <person name="Zahm M."/>
            <person name="Klopp C."/>
            <person name="Cabau C."/>
            <person name="Louis A."/>
            <person name="Berthelot C."/>
            <person name="Parey E."/>
            <person name="Roest Crollius H."/>
            <person name="Montfort J."/>
            <person name="Robinson-Rechavi M."/>
            <person name="Bouchez O."/>
            <person name="Lampietro C."/>
            <person name="Lopez Roques C."/>
            <person name="Donnadieu C."/>
            <person name="Postlethwait J."/>
            <person name="Bobe J."/>
            <person name="Verreycken H."/>
            <person name="Guiguen Y."/>
        </authorList>
    </citation>
    <scope>NUCLEOTIDE SEQUENCE [LARGE SCALE GENOMIC DNA]</scope>
    <source>
        <strain evidence="11">Up_M1</strain>
        <tissue evidence="11">Testis</tissue>
    </source>
</reference>
<dbReference type="Pfam" id="PF00643">
    <property type="entry name" value="zf-B_box"/>
    <property type="match status" value="1"/>
</dbReference>
<dbReference type="InterPro" id="IPR013320">
    <property type="entry name" value="ConA-like_dom_sf"/>
</dbReference>
<feature type="domain" description="B30.2/SPRY" evidence="10">
    <location>
        <begin position="349"/>
        <end position="548"/>
    </location>
</feature>
<dbReference type="InterPro" id="IPR006574">
    <property type="entry name" value="PRY"/>
</dbReference>
<dbReference type="SUPFAM" id="SSF57850">
    <property type="entry name" value="RING/U-box"/>
    <property type="match status" value="1"/>
</dbReference>
<sequence>MDFPSLSEDQFHCSLCLDVFSEPVSIPCGHNFCKACIKEYWDSTDQCQCPLCRRNFKKRPEPDVNRTLRDVADHVKGLKIRNKDLFVEPGDIVCDICTERKLKAMKSCLVCQASYCEVHQQTQNSAPALKRHQLTDHVENLEEKTCKKHNRVLEFFCKMDQNCVCQLCSETDHRAHNIVPLEEECGQRKLQLRKAEITVSQMIQERLKKVKDINYTVELSKRNTKKEIYDKVQVFTNLVHYIDKCKSELIVVIEQKQEAVEKRYAGLIKELEQEVTELKRSLTGLRQLRHNGPHVQLLQGTSSWHLARFSKDWSDISVQSDQCDGYMKEAVCALEEKLRSELKRFQDEMERESKLFHEAEGIEQYVVEVTLDPDTAYSELTLSEDGKQVRCGDGSQKSSRSLNNNNRFKYIYSVLGKEDLSSQKSYYEVEVKGKTEWDLGVAKESINRKAWLPLRPEDGVWTLGLNTENCYEANDLKVQLHITKKPEKVGVLVDYEGGLVSFYDVNATDRLHICTFTCCKFTEKLYPYFHCGYPNGEKNTSPLIISPVSLMG</sequence>
<dbReference type="PROSITE" id="PS50188">
    <property type="entry name" value="B302_SPRY"/>
    <property type="match status" value="1"/>
</dbReference>
<dbReference type="Proteomes" id="UP001557470">
    <property type="component" value="Unassembled WGS sequence"/>
</dbReference>
<accession>A0ABD0XQI3</accession>
<dbReference type="Pfam" id="PF00622">
    <property type="entry name" value="SPRY"/>
    <property type="match status" value="1"/>
</dbReference>
<dbReference type="InterPro" id="IPR027370">
    <property type="entry name" value="Znf-RING_euk"/>
</dbReference>
<evidence type="ECO:0008006" key="13">
    <source>
        <dbReference type="Google" id="ProtNLM"/>
    </source>
</evidence>
<dbReference type="InterPro" id="IPR000315">
    <property type="entry name" value="Znf_B-box"/>
</dbReference>
<dbReference type="GO" id="GO:0005737">
    <property type="term" value="C:cytoplasm"/>
    <property type="evidence" value="ECO:0007669"/>
    <property type="project" value="UniProtKB-ARBA"/>
</dbReference>
<feature type="domain" description="RING-type" evidence="8">
    <location>
        <begin position="13"/>
        <end position="53"/>
    </location>
</feature>
<organism evidence="11 12">
    <name type="scientific">Umbra pygmaea</name>
    <name type="common">Eastern mudminnow</name>
    <dbReference type="NCBI Taxonomy" id="75934"/>
    <lineage>
        <taxon>Eukaryota</taxon>
        <taxon>Metazoa</taxon>
        <taxon>Chordata</taxon>
        <taxon>Craniata</taxon>
        <taxon>Vertebrata</taxon>
        <taxon>Euteleostomi</taxon>
        <taxon>Actinopterygii</taxon>
        <taxon>Neopterygii</taxon>
        <taxon>Teleostei</taxon>
        <taxon>Protacanthopterygii</taxon>
        <taxon>Esociformes</taxon>
        <taxon>Umbridae</taxon>
        <taxon>Umbra</taxon>
    </lineage>
</organism>
<keyword evidence="12" id="KW-1185">Reference proteome</keyword>
<evidence type="ECO:0000313" key="11">
    <source>
        <dbReference type="EMBL" id="KAL1006040.1"/>
    </source>
</evidence>
<dbReference type="SMART" id="SM00184">
    <property type="entry name" value="RING"/>
    <property type="match status" value="1"/>
</dbReference>
<keyword evidence="4" id="KW-0862">Zinc</keyword>
<evidence type="ECO:0000259" key="8">
    <source>
        <dbReference type="PROSITE" id="PS50089"/>
    </source>
</evidence>
<feature type="domain" description="B box-type" evidence="9">
    <location>
        <begin position="141"/>
        <end position="181"/>
    </location>
</feature>
<dbReference type="SMART" id="SM00449">
    <property type="entry name" value="SPRY"/>
    <property type="match status" value="1"/>
</dbReference>
<evidence type="ECO:0000256" key="1">
    <source>
        <dbReference type="ARBA" id="ARBA00022588"/>
    </source>
</evidence>
<dbReference type="CDD" id="cd13733">
    <property type="entry name" value="SPRY_PRY_C-I_1"/>
    <property type="match status" value="1"/>
</dbReference>
<keyword evidence="3 6" id="KW-0863">Zinc-finger</keyword>
<keyword evidence="7" id="KW-0175">Coiled coil</keyword>
<evidence type="ECO:0000256" key="4">
    <source>
        <dbReference type="ARBA" id="ARBA00022833"/>
    </source>
</evidence>
<dbReference type="CDD" id="cd19769">
    <property type="entry name" value="Bbox2_TRIM16-like"/>
    <property type="match status" value="1"/>
</dbReference>
<dbReference type="Pfam" id="PF13765">
    <property type="entry name" value="PRY"/>
    <property type="match status" value="1"/>
</dbReference>
<dbReference type="InterPro" id="IPR017907">
    <property type="entry name" value="Znf_RING_CS"/>
</dbReference>
<dbReference type="GO" id="GO:0045087">
    <property type="term" value="P:innate immune response"/>
    <property type="evidence" value="ECO:0007669"/>
    <property type="project" value="UniProtKB-KW"/>
</dbReference>
<evidence type="ECO:0000256" key="3">
    <source>
        <dbReference type="ARBA" id="ARBA00022771"/>
    </source>
</evidence>
<dbReference type="PANTHER" id="PTHR25465:SF32">
    <property type="entry name" value="BLOODTHIRSTY-RELATED GENE FAMILY, MEMBER 16 ISOFORM X1-RELATED"/>
    <property type="match status" value="1"/>
</dbReference>
<evidence type="ECO:0000259" key="10">
    <source>
        <dbReference type="PROSITE" id="PS50188"/>
    </source>
</evidence>
<evidence type="ECO:0000256" key="6">
    <source>
        <dbReference type="PROSITE-ProRule" id="PRU00024"/>
    </source>
</evidence>
<dbReference type="Gene3D" id="3.30.40.10">
    <property type="entry name" value="Zinc/RING finger domain, C3HC4 (zinc finger)"/>
    <property type="match status" value="1"/>
</dbReference>
<dbReference type="InterPro" id="IPR043136">
    <property type="entry name" value="B30.2/SPRY_sf"/>
</dbReference>
<dbReference type="InterPro" id="IPR013083">
    <property type="entry name" value="Znf_RING/FYVE/PHD"/>
</dbReference>
<dbReference type="EMBL" id="JAGEUA010000002">
    <property type="protein sequence ID" value="KAL1006040.1"/>
    <property type="molecule type" value="Genomic_DNA"/>
</dbReference>
<dbReference type="InterPro" id="IPR001870">
    <property type="entry name" value="B30.2/SPRY"/>
</dbReference>
<dbReference type="Pfam" id="PF25600">
    <property type="entry name" value="TRIM_CC"/>
    <property type="match status" value="1"/>
</dbReference>
<evidence type="ECO:0000259" key="9">
    <source>
        <dbReference type="PROSITE" id="PS50119"/>
    </source>
</evidence>
<dbReference type="InterPro" id="IPR051051">
    <property type="entry name" value="E3_ubiq-ligase_TRIM/RNF"/>
</dbReference>
<gene>
    <name evidence="11" type="ORF">UPYG_G00067120</name>
</gene>
<dbReference type="FunFam" id="2.60.120.920:FF:000004">
    <property type="entry name" value="Butyrophilin subfamily 1 member A1"/>
    <property type="match status" value="1"/>
</dbReference>
<dbReference type="SMART" id="SM00589">
    <property type="entry name" value="PRY"/>
    <property type="match status" value="1"/>
</dbReference>
<dbReference type="AlphaFoldDB" id="A0ABD0XQI3"/>
<dbReference type="InterPro" id="IPR058030">
    <property type="entry name" value="TRIM8/14/16/25/29/45/65_CC"/>
</dbReference>
<dbReference type="PROSITE" id="PS50089">
    <property type="entry name" value="ZF_RING_2"/>
    <property type="match status" value="1"/>
</dbReference>
<comment type="caution">
    <text evidence="11">The sequence shown here is derived from an EMBL/GenBank/DDBJ whole genome shotgun (WGS) entry which is preliminary data.</text>
</comment>
<dbReference type="Pfam" id="PF13445">
    <property type="entry name" value="zf-RING_UBOX"/>
    <property type="match status" value="1"/>
</dbReference>
<proteinExistence type="predicted"/>
<dbReference type="Gene3D" id="2.60.120.920">
    <property type="match status" value="1"/>
</dbReference>
<dbReference type="SMART" id="SM00336">
    <property type="entry name" value="BBOX"/>
    <property type="match status" value="1"/>
</dbReference>
<dbReference type="InterPro" id="IPR003879">
    <property type="entry name" value="Butyrophylin_SPRY"/>
</dbReference>
<keyword evidence="1" id="KW-0399">Innate immunity</keyword>
<name>A0ABD0XQI3_UMBPY</name>
<dbReference type="Gene3D" id="3.30.160.60">
    <property type="entry name" value="Classic Zinc Finger"/>
    <property type="match status" value="1"/>
</dbReference>
<keyword evidence="5" id="KW-0391">Immunity</keyword>
<dbReference type="Gene3D" id="4.10.830.40">
    <property type="match status" value="1"/>
</dbReference>
<evidence type="ECO:0000256" key="5">
    <source>
        <dbReference type="ARBA" id="ARBA00022859"/>
    </source>
</evidence>
<feature type="coiled-coil region" evidence="7">
    <location>
        <begin position="261"/>
        <end position="288"/>
    </location>
</feature>
<evidence type="ECO:0000256" key="2">
    <source>
        <dbReference type="ARBA" id="ARBA00022723"/>
    </source>
</evidence>
<dbReference type="PROSITE" id="PS50119">
    <property type="entry name" value="ZF_BBOX"/>
    <property type="match status" value="1"/>
</dbReference>
<dbReference type="SUPFAM" id="SSF49899">
    <property type="entry name" value="Concanavalin A-like lectins/glucanases"/>
    <property type="match status" value="1"/>
</dbReference>
<dbReference type="PROSITE" id="PS00518">
    <property type="entry name" value="ZF_RING_1"/>
    <property type="match status" value="1"/>
</dbReference>
<dbReference type="InterPro" id="IPR003877">
    <property type="entry name" value="SPRY_dom"/>
</dbReference>
<dbReference type="GO" id="GO:0008270">
    <property type="term" value="F:zinc ion binding"/>
    <property type="evidence" value="ECO:0007669"/>
    <property type="project" value="UniProtKB-KW"/>
</dbReference>
<protein>
    <recommendedName>
        <fullName evidence="13">E3 ubiquitin-protein ligase TRIM39-like</fullName>
    </recommendedName>
</protein>
<keyword evidence="2" id="KW-0479">Metal-binding</keyword>